<sequence length="167" mass="18022">MVPGWQSIGLAFCIVSGHVSAETKVWGSAESWDILIDVAAKNSCYATRTTDDQSTVFIGFENGGAGGYFAVYNPAWTEIDDGQKGLVEFDFSEEIFAGEAVGKYRNGVPGRYAFFNNPAFADAFARYEQVKITGSKEATFSMVLTGTHRAVASVRECQSAQGTRAAE</sequence>
<evidence type="ECO:0000313" key="1">
    <source>
        <dbReference type="EMBL" id="KUJ79236.1"/>
    </source>
</evidence>
<keyword evidence="2" id="KW-1185">Reference proteome</keyword>
<dbReference type="OrthoDB" id="7705693at2"/>
<proteinExistence type="predicted"/>
<name>A0A0X3TXG0_9RHOB</name>
<dbReference type="EMBL" id="LQBP01000004">
    <property type="protein sequence ID" value="KUJ79236.1"/>
    <property type="molecule type" value="Genomic_DNA"/>
</dbReference>
<evidence type="ECO:0000313" key="2">
    <source>
        <dbReference type="Proteomes" id="UP000053690"/>
    </source>
</evidence>
<dbReference type="AlphaFoldDB" id="A0A0X3TXG0"/>
<dbReference type="Proteomes" id="UP000053690">
    <property type="component" value="Unassembled WGS sequence"/>
</dbReference>
<accession>A0A0X3TXG0</accession>
<gene>
    <name evidence="1" type="ORF">AVO44_08335</name>
</gene>
<organism evidence="1 2">
    <name type="scientific">Ruegeria profundi</name>
    <dbReference type="NCBI Taxonomy" id="1685378"/>
    <lineage>
        <taxon>Bacteria</taxon>
        <taxon>Pseudomonadati</taxon>
        <taxon>Pseudomonadota</taxon>
        <taxon>Alphaproteobacteria</taxon>
        <taxon>Rhodobacterales</taxon>
        <taxon>Roseobacteraceae</taxon>
        <taxon>Ruegeria</taxon>
    </lineage>
</organism>
<comment type="caution">
    <text evidence="1">The sequence shown here is derived from an EMBL/GenBank/DDBJ whole genome shotgun (WGS) entry which is preliminary data.</text>
</comment>
<protein>
    <submittedName>
        <fullName evidence="1">Uncharacterized protein</fullName>
    </submittedName>
</protein>
<dbReference type="STRING" id="1685378.AVO44_08335"/>
<dbReference type="RefSeq" id="WP_068335350.1">
    <property type="nucleotide sequence ID" value="NZ_LQBP01000004.1"/>
</dbReference>
<reference evidence="2" key="1">
    <citation type="submission" date="2015-12" db="EMBL/GenBank/DDBJ databases">
        <authorList>
            <person name="Zhang G."/>
            <person name="Stingl U."/>
        </authorList>
    </citation>
    <scope>NUCLEOTIDE SEQUENCE [LARGE SCALE GENOMIC DNA]</scope>
    <source>
        <strain evidence="2">ZGT108</strain>
    </source>
</reference>